<dbReference type="PATRIC" id="fig|1171373.8.peg.757"/>
<proteinExistence type="predicted"/>
<organism evidence="2 3">
    <name type="scientific">Acidipropionibacterium acidipropionici (strain ATCC 4875 / DSM 20272 / JCM 6432 / NBRC 12425 / NCIMB 8070 / 4)</name>
    <name type="common">Propionibacterium acidipropionici</name>
    <dbReference type="NCBI Taxonomy" id="1171373"/>
    <lineage>
        <taxon>Bacteria</taxon>
        <taxon>Bacillati</taxon>
        <taxon>Actinomycetota</taxon>
        <taxon>Actinomycetes</taxon>
        <taxon>Propionibacteriales</taxon>
        <taxon>Propionibacteriaceae</taxon>
        <taxon>Acidipropionibacterium</taxon>
    </lineage>
</organism>
<evidence type="ECO:0000313" key="2">
    <source>
        <dbReference type="EMBL" id="AFV88588.1"/>
    </source>
</evidence>
<dbReference type="KEGG" id="pbo:PACID_07500"/>
<reference evidence="2 3" key="1">
    <citation type="journal article" date="2012" name="BMC Genomics">
        <title>The genome sequence of Propionibacterium acidipropionici provides insights into its biotechnological and industrial potential.</title>
        <authorList>
            <person name="Parizzi L.P."/>
            <person name="Grassi M.C."/>
            <person name="Llerena L.A."/>
            <person name="Carazzolle M.F."/>
            <person name="Queiroz V.L."/>
            <person name="Lunardi I."/>
            <person name="Zeidler A.F."/>
            <person name="Teixeira P.J."/>
            <person name="Mieczkowski P."/>
            <person name="Rincones J."/>
            <person name="Pereira G.A."/>
        </authorList>
    </citation>
    <scope>NUCLEOTIDE SEQUENCE [LARGE SCALE GENOMIC DNA]</scope>
    <source>
        <strain evidence="3">ATCC 4875 / DSM 20272 / JCM 6432 / NBRC 12425 / NCIMB 8070</strain>
    </source>
</reference>
<dbReference type="STRING" id="1171373.PACID_07500"/>
<accession>K7RUG2</accession>
<sequence>MNKEIPKPVDRSYGEIDGVEITEDVIARLVKNAEEGSRARRSGLLPGGPGPMSRRVQ</sequence>
<evidence type="ECO:0000256" key="1">
    <source>
        <dbReference type="SAM" id="MobiDB-lite"/>
    </source>
</evidence>
<dbReference type="Proteomes" id="UP000000214">
    <property type="component" value="Chromosome"/>
</dbReference>
<name>K7RUG2_ACIA4</name>
<dbReference type="HOGENOM" id="CLU_2993016_0_0_11"/>
<feature type="region of interest" description="Disordered" evidence="1">
    <location>
        <begin position="34"/>
        <end position="57"/>
    </location>
</feature>
<dbReference type="EMBL" id="CP003493">
    <property type="protein sequence ID" value="AFV88588.1"/>
    <property type="molecule type" value="Genomic_DNA"/>
</dbReference>
<protein>
    <submittedName>
        <fullName evidence="2">Uncharacterized protein</fullName>
    </submittedName>
</protein>
<gene>
    <name evidence="2" type="ordered locus">PACID_07500</name>
</gene>
<dbReference type="AlphaFoldDB" id="K7RUG2"/>
<evidence type="ECO:0000313" key="3">
    <source>
        <dbReference type="Proteomes" id="UP000000214"/>
    </source>
</evidence>